<protein>
    <submittedName>
        <fullName evidence="1">Uncharacterized protein</fullName>
    </submittedName>
</protein>
<evidence type="ECO:0000313" key="1">
    <source>
        <dbReference type="EMBL" id="POM68290.1"/>
    </source>
</evidence>
<reference evidence="1 2" key="1">
    <citation type="journal article" date="2017" name="Genome Biol. Evol.">
        <title>Phytophthora megakarya and P. palmivora, closely related causal agents of cacao black pod rot, underwent increases in genome sizes and gene numbers by different mechanisms.</title>
        <authorList>
            <person name="Ali S.S."/>
            <person name="Shao J."/>
            <person name="Lary D.J."/>
            <person name="Kronmiller B."/>
            <person name="Shen D."/>
            <person name="Strem M.D."/>
            <person name="Amoako-Attah I."/>
            <person name="Akrofi A.Y."/>
            <person name="Begoude B.A."/>
            <person name="Ten Hoopen G.M."/>
            <person name="Coulibaly K."/>
            <person name="Kebe B.I."/>
            <person name="Melnick R.L."/>
            <person name="Guiltinan M.J."/>
            <person name="Tyler B.M."/>
            <person name="Meinhardt L.W."/>
            <person name="Bailey B.A."/>
        </authorList>
    </citation>
    <scope>NUCLEOTIDE SEQUENCE [LARGE SCALE GENOMIC DNA]</scope>
    <source>
        <strain evidence="2">sbr112.9</strain>
    </source>
</reference>
<dbReference type="Proteomes" id="UP000237271">
    <property type="component" value="Unassembled WGS sequence"/>
</dbReference>
<comment type="caution">
    <text evidence="1">The sequence shown here is derived from an EMBL/GenBank/DDBJ whole genome shotgun (WGS) entry which is preliminary data.</text>
</comment>
<keyword evidence="2" id="KW-1185">Reference proteome</keyword>
<dbReference type="AlphaFoldDB" id="A0A2P4XRV1"/>
<proteinExistence type="predicted"/>
<gene>
    <name evidence="1" type="ORF">PHPALM_15566</name>
</gene>
<organism evidence="1 2">
    <name type="scientific">Phytophthora palmivora</name>
    <dbReference type="NCBI Taxonomy" id="4796"/>
    <lineage>
        <taxon>Eukaryota</taxon>
        <taxon>Sar</taxon>
        <taxon>Stramenopiles</taxon>
        <taxon>Oomycota</taxon>
        <taxon>Peronosporomycetes</taxon>
        <taxon>Peronosporales</taxon>
        <taxon>Peronosporaceae</taxon>
        <taxon>Phytophthora</taxon>
    </lineage>
</organism>
<accession>A0A2P4XRV1</accession>
<dbReference type="EMBL" id="NCKW01008288">
    <property type="protein sequence ID" value="POM68290.1"/>
    <property type="molecule type" value="Genomic_DNA"/>
</dbReference>
<sequence>MVRSLMEQFGLRLSTKNFRTDVIVVTNGQEVYVYEHIYESIRLLPENKAGGVWLPDELSRFLKKAKKYRTELTKSQEKYFKKIHVWGKSIAEAKSKFYALRDVYMKEKRRPRLEVTRLDLLKEIFTDVPPVRRAEKAPVLSKTPKLWSYEQMETLVDYLVRITIQIQTTGSSDLVDHVAEALHRTDGSCVNKLADMQSKFLQKSSMTRAPSKHGSYWVVKFMM</sequence>
<evidence type="ECO:0000313" key="2">
    <source>
        <dbReference type="Proteomes" id="UP000237271"/>
    </source>
</evidence>
<dbReference type="OrthoDB" id="163544at2759"/>
<name>A0A2P4XRV1_9STRA</name>